<dbReference type="EMBL" id="OCNF01000005">
    <property type="protein sequence ID" value="SOD67036.1"/>
    <property type="molecule type" value="Genomic_DNA"/>
</dbReference>
<dbReference type="Proteomes" id="UP000219669">
    <property type="component" value="Unassembled WGS sequence"/>
</dbReference>
<keyword evidence="1" id="KW-0812">Transmembrane</keyword>
<sequence>MGIFIYLLIAKLQDAYADRSSAWQWAVAYALLSSLLSWQGILPFVMNFVILALYSWGYFNLLRKFTDNLLLWILIYVGGVVFPITLSLLLIK</sequence>
<name>A0A286E810_9NEIS</name>
<dbReference type="RefSeq" id="WP_097113857.1">
    <property type="nucleotide sequence ID" value="NZ_CP083931.1"/>
</dbReference>
<protein>
    <submittedName>
        <fullName evidence="2">Uncharacterized protein</fullName>
    </submittedName>
</protein>
<reference evidence="2 3" key="1">
    <citation type="submission" date="2017-09" db="EMBL/GenBank/DDBJ databases">
        <authorList>
            <person name="Ehlers B."/>
            <person name="Leendertz F.H."/>
        </authorList>
    </citation>
    <scope>NUCLEOTIDE SEQUENCE [LARGE SCALE GENOMIC DNA]</scope>
    <source>
        <strain evidence="2 3">DSM 16848</strain>
    </source>
</reference>
<keyword evidence="1" id="KW-1133">Transmembrane helix</keyword>
<evidence type="ECO:0000256" key="1">
    <source>
        <dbReference type="SAM" id="Phobius"/>
    </source>
</evidence>
<keyword evidence="1" id="KW-0472">Membrane</keyword>
<feature type="transmembrane region" description="Helical" evidence="1">
    <location>
        <begin position="41"/>
        <end position="62"/>
    </location>
</feature>
<evidence type="ECO:0000313" key="3">
    <source>
        <dbReference type="Proteomes" id="UP000219669"/>
    </source>
</evidence>
<accession>A0A286E810</accession>
<gene>
    <name evidence="2" type="ORF">SAMN02746062_00781</name>
</gene>
<feature type="transmembrane region" description="Helical" evidence="1">
    <location>
        <begin position="69"/>
        <end position="91"/>
    </location>
</feature>
<proteinExistence type="predicted"/>
<dbReference type="AlphaFoldDB" id="A0A286E810"/>
<organism evidence="2 3">
    <name type="scientific">Alysiella filiformis DSM 16848</name>
    <dbReference type="NCBI Taxonomy" id="1120981"/>
    <lineage>
        <taxon>Bacteria</taxon>
        <taxon>Pseudomonadati</taxon>
        <taxon>Pseudomonadota</taxon>
        <taxon>Betaproteobacteria</taxon>
        <taxon>Neisseriales</taxon>
        <taxon>Neisseriaceae</taxon>
        <taxon>Alysiella</taxon>
    </lineage>
</organism>
<dbReference type="OrthoDB" id="8614004at2"/>
<evidence type="ECO:0000313" key="2">
    <source>
        <dbReference type="EMBL" id="SOD67036.1"/>
    </source>
</evidence>
<keyword evidence="3" id="KW-1185">Reference proteome</keyword>